<dbReference type="Pfam" id="PF01243">
    <property type="entry name" value="PNPOx_N"/>
    <property type="match status" value="1"/>
</dbReference>
<gene>
    <name evidence="2" type="ORF">MARA_31090</name>
</gene>
<sequence>MNSLVRVAPAFRDMAHSIVWASVATVDPDGRPRTRILHPIWEWDGTDLTGWIATVPTPIKRAHLDAHPEMSVSYWAPTHDTCSADCAAQWHTDDETRKAVWDKFLHGPEPVGYDPRIIPMWADGPTTEQFAVLRLRPYRLRVMAGTVMTKAEGEPLVWRERETA</sequence>
<dbReference type="RefSeq" id="WP_163919240.1">
    <property type="nucleotide sequence ID" value="NZ_AP022593.1"/>
</dbReference>
<dbReference type="SUPFAM" id="SSF50475">
    <property type="entry name" value="FMN-binding split barrel"/>
    <property type="match status" value="1"/>
</dbReference>
<evidence type="ECO:0000259" key="1">
    <source>
        <dbReference type="Pfam" id="PF01243"/>
    </source>
</evidence>
<name>A0A7I7RZK9_9MYCO</name>
<evidence type="ECO:0000313" key="2">
    <source>
        <dbReference type="EMBL" id="BBY49641.1"/>
    </source>
</evidence>
<keyword evidence="3" id="KW-1185">Reference proteome</keyword>
<dbReference type="InterPro" id="IPR012349">
    <property type="entry name" value="Split_barrel_FMN-bd"/>
</dbReference>
<organism evidence="2 3">
    <name type="scientific">Mycolicibacterium arabiense</name>
    <dbReference type="NCBI Taxonomy" id="1286181"/>
    <lineage>
        <taxon>Bacteria</taxon>
        <taxon>Bacillati</taxon>
        <taxon>Actinomycetota</taxon>
        <taxon>Actinomycetes</taxon>
        <taxon>Mycobacteriales</taxon>
        <taxon>Mycobacteriaceae</taxon>
        <taxon>Mycolicibacterium</taxon>
    </lineage>
</organism>
<feature type="domain" description="Pyridoxamine 5'-phosphate oxidase N-terminal" evidence="1">
    <location>
        <begin position="10"/>
        <end position="104"/>
    </location>
</feature>
<reference evidence="2 3" key="1">
    <citation type="journal article" date="2019" name="Emerg. Microbes Infect.">
        <title>Comprehensive subspecies identification of 175 nontuberculous mycobacteria species based on 7547 genomic profiles.</title>
        <authorList>
            <person name="Matsumoto Y."/>
            <person name="Kinjo T."/>
            <person name="Motooka D."/>
            <person name="Nabeya D."/>
            <person name="Jung N."/>
            <person name="Uechi K."/>
            <person name="Horii T."/>
            <person name="Iida T."/>
            <person name="Fujita J."/>
            <person name="Nakamura S."/>
        </authorList>
    </citation>
    <scope>NUCLEOTIDE SEQUENCE [LARGE SCALE GENOMIC DNA]</scope>
    <source>
        <strain evidence="2 3">JCM 18538</strain>
    </source>
</reference>
<dbReference type="InterPro" id="IPR011576">
    <property type="entry name" value="Pyridox_Oxase_N"/>
</dbReference>
<protein>
    <submittedName>
        <fullName evidence="2">Pyridoxamine 5'-phosphate oxidase</fullName>
    </submittedName>
</protein>
<proteinExistence type="predicted"/>
<evidence type="ECO:0000313" key="3">
    <source>
        <dbReference type="Proteomes" id="UP000467428"/>
    </source>
</evidence>
<dbReference type="EMBL" id="AP022593">
    <property type="protein sequence ID" value="BBY49641.1"/>
    <property type="molecule type" value="Genomic_DNA"/>
</dbReference>
<accession>A0A7I7RZK9</accession>
<geneLocation type="plasmid" evidence="3">
    <name>pjcm18538 dna</name>
</geneLocation>
<dbReference type="Proteomes" id="UP000467428">
    <property type="component" value="Chromosome"/>
</dbReference>
<dbReference type="Gene3D" id="2.30.110.10">
    <property type="entry name" value="Electron Transport, Fmn-binding Protein, Chain A"/>
    <property type="match status" value="1"/>
</dbReference>
<dbReference type="KEGG" id="marz:MARA_31090"/>
<dbReference type="AlphaFoldDB" id="A0A7I7RZK9"/>